<name>A0A942UNP5_9BACI</name>
<dbReference type="RefSeq" id="WP_213097623.1">
    <property type="nucleotide sequence ID" value="NZ_JAGYPK010000001.1"/>
</dbReference>
<dbReference type="Proteomes" id="UP000676456">
    <property type="component" value="Unassembled WGS sequence"/>
</dbReference>
<evidence type="ECO:0000313" key="3">
    <source>
        <dbReference type="EMBL" id="MBS4222692.1"/>
    </source>
</evidence>
<evidence type="ECO:0000256" key="2">
    <source>
        <dbReference type="SAM" id="SignalP"/>
    </source>
</evidence>
<keyword evidence="2" id="KW-0732">Signal</keyword>
<feature type="region of interest" description="Disordered" evidence="1">
    <location>
        <begin position="25"/>
        <end position="73"/>
    </location>
</feature>
<evidence type="ECO:0000313" key="4">
    <source>
        <dbReference type="Proteomes" id="UP000676456"/>
    </source>
</evidence>
<dbReference type="AlphaFoldDB" id="A0A942UNP5"/>
<evidence type="ECO:0000256" key="1">
    <source>
        <dbReference type="SAM" id="MobiDB-lite"/>
    </source>
</evidence>
<protein>
    <submittedName>
        <fullName evidence="3">YusW family protein</fullName>
    </submittedName>
</protein>
<dbReference type="EMBL" id="JAGYPN010000001">
    <property type="protein sequence ID" value="MBS4222692.1"/>
    <property type="molecule type" value="Genomic_DNA"/>
</dbReference>
<organism evidence="3 4">
    <name type="scientific">Lederbergia citrea</name>
    <dbReference type="NCBI Taxonomy" id="2833581"/>
    <lineage>
        <taxon>Bacteria</taxon>
        <taxon>Bacillati</taxon>
        <taxon>Bacillota</taxon>
        <taxon>Bacilli</taxon>
        <taxon>Bacillales</taxon>
        <taxon>Bacillaceae</taxon>
        <taxon>Lederbergia</taxon>
    </lineage>
</organism>
<feature type="signal peptide" evidence="2">
    <location>
        <begin position="1"/>
        <end position="18"/>
    </location>
</feature>
<comment type="caution">
    <text evidence="3">The sequence shown here is derived from an EMBL/GenBank/DDBJ whole genome shotgun (WGS) entry which is preliminary data.</text>
</comment>
<dbReference type="InterPro" id="IPR025623">
    <property type="entry name" value="YusW"/>
</dbReference>
<keyword evidence="4" id="KW-1185">Reference proteome</keyword>
<feature type="chain" id="PRO_5038876046" evidence="2">
    <location>
        <begin position="19"/>
        <end position="183"/>
    </location>
</feature>
<dbReference type="PROSITE" id="PS51257">
    <property type="entry name" value="PROKAR_LIPOPROTEIN"/>
    <property type="match status" value="1"/>
</dbReference>
<accession>A0A942UNP5</accession>
<gene>
    <name evidence="3" type="ORF">KHA91_07955</name>
</gene>
<feature type="compositionally biased region" description="Polar residues" evidence="1">
    <location>
        <begin position="55"/>
        <end position="69"/>
    </location>
</feature>
<reference evidence="3 4" key="1">
    <citation type="submission" date="2021-05" db="EMBL/GenBank/DDBJ databases">
        <title>Novel Bacillus species.</title>
        <authorList>
            <person name="Liu G."/>
        </authorList>
    </citation>
    <scope>NUCLEOTIDE SEQUENCE [LARGE SCALE GENOMIC DNA]</scope>
    <source>
        <strain evidence="3 4">FJAT-49682</strain>
    </source>
</reference>
<dbReference type="Pfam" id="PF14039">
    <property type="entry name" value="YusW"/>
    <property type="match status" value="1"/>
</dbReference>
<sequence length="183" mass="20486">MKKMIFPFLSLSLVFGLAACSNDPSIDSHPKEQVVPPPPGNGENPHTPEDKSKENSGNLSDGGNVQGDTNAAEKMAELNFTKFNLEVRYGPDKEYDFDYEEKSANGDYKAELNDSIHDKKLKGMEAFNALYTQLKGLGFETNTSEKEAINKILNTFQLDQNYNTFDLEYTLRDGTTVDLEDKK</sequence>
<proteinExistence type="predicted"/>